<evidence type="ECO:0000313" key="3">
    <source>
        <dbReference type="Proteomes" id="UP000414233"/>
    </source>
</evidence>
<dbReference type="SUPFAM" id="SSF51182">
    <property type="entry name" value="RmlC-like cupins"/>
    <property type="match status" value="2"/>
</dbReference>
<dbReference type="AlphaFoldDB" id="A0A5E4VCI2"/>
<organism evidence="2 3">
    <name type="scientific">Pandoraea terrae</name>
    <dbReference type="NCBI Taxonomy" id="1537710"/>
    <lineage>
        <taxon>Bacteria</taxon>
        <taxon>Pseudomonadati</taxon>
        <taxon>Pseudomonadota</taxon>
        <taxon>Betaproteobacteria</taxon>
        <taxon>Burkholderiales</taxon>
        <taxon>Burkholderiaceae</taxon>
        <taxon>Pandoraea</taxon>
    </lineage>
</organism>
<name>A0A5E4VCI2_9BURK</name>
<dbReference type="Gene3D" id="2.60.120.10">
    <property type="entry name" value="Jelly Rolls"/>
    <property type="match status" value="1"/>
</dbReference>
<gene>
    <name evidence="2" type="ORF">PTE30175_02502</name>
</gene>
<dbReference type="InterPro" id="IPR014710">
    <property type="entry name" value="RmlC-like_jellyroll"/>
</dbReference>
<evidence type="ECO:0000313" key="2">
    <source>
        <dbReference type="EMBL" id="VVE09856.1"/>
    </source>
</evidence>
<dbReference type="InterPro" id="IPR025979">
    <property type="entry name" value="ChrR-like_cupin_dom"/>
</dbReference>
<dbReference type="InterPro" id="IPR011051">
    <property type="entry name" value="RmlC_Cupin_sf"/>
</dbReference>
<dbReference type="RefSeq" id="WP_150697369.1">
    <property type="nucleotide sequence ID" value="NZ_CABPRZ010000009.1"/>
</dbReference>
<accession>A0A5E4VCI2</accession>
<proteinExistence type="predicted"/>
<feature type="domain" description="ChrR-like cupin" evidence="1">
    <location>
        <begin position="9"/>
        <end position="111"/>
    </location>
</feature>
<evidence type="ECO:0000259" key="1">
    <source>
        <dbReference type="Pfam" id="PF12973"/>
    </source>
</evidence>
<dbReference type="EMBL" id="CABPRZ010000009">
    <property type="protein sequence ID" value="VVE09856.1"/>
    <property type="molecule type" value="Genomic_DNA"/>
</dbReference>
<reference evidence="2 3" key="1">
    <citation type="submission" date="2019-08" db="EMBL/GenBank/DDBJ databases">
        <authorList>
            <person name="Peeters C."/>
        </authorList>
    </citation>
    <scope>NUCLEOTIDE SEQUENCE [LARGE SCALE GENOMIC DNA]</scope>
    <source>
        <strain evidence="2 3">LMG 30175</strain>
    </source>
</reference>
<dbReference type="OrthoDB" id="9801227at2"/>
<dbReference type="CDD" id="cd20303">
    <property type="entry name" value="cupin_ChrR_1"/>
    <property type="match status" value="1"/>
</dbReference>
<sequence>MLVNSDFSRRAIVTPDQYVWVPSPQRGVERVMLDRIGAEKARATSIVRYASNSIFPAHSHPGGEEILVLSGTFSEGKNDYPQGWYLRNPPGSAHQPSSGPGAMIFVKLMQMPAASGPEVRIDTSDPVRWRTSQGRTTCHLHTDDTEHVELLHLDGGEPVFKPSHLQDLRLAELLVLQGELDVDGASHPAGSWIRLPAGDAAKPAAGPHGTTVYVKRSVPVSENGGK</sequence>
<keyword evidence="3" id="KW-1185">Reference proteome</keyword>
<dbReference type="Pfam" id="PF12973">
    <property type="entry name" value="Cupin_7"/>
    <property type="match status" value="1"/>
</dbReference>
<dbReference type="Proteomes" id="UP000414233">
    <property type="component" value="Unassembled WGS sequence"/>
</dbReference>
<protein>
    <submittedName>
        <fullName evidence="2">Anti-sigma factor</fullName>
    </submittedName>
</protein>